<feature type="compositionally biased region" description="Polar residues" evidence="1">
    <location>
        <begin position="98"/>
        <end position="111"/>
    </location>
</feature>
<feature type="region of interest" description="Disordered" evidence="1">
    <location>
        <begin position="98"/>
        <end position="126"/>
    </location>
</feature>
<feature type="region of interest" description="Disordered" evidence="1">
    <location>
        <begin position="528"/>
        <end position="633"/>
    </location>
</feature>
<dbReference type="PROSITE" id="PS50053">
    <property type="entry name" value="UBIQUITIN_2"/>
    <property type="match status" value="1"/>
</dbReference>
<feature type="region of interest" description="Disordered" evidence="1">
    <location>
        <begin position="273"/>
        <end position="299"/>
    </location>
</feature>
<dbReference type="OMA" id="MRNTINQ"/>
<evidence type="ECO:0000313" key="4">
    <source>
        <dbReference type="Proteomes" id="UP000017836"/>
    </source>
</evidence>
<feature type="region of interest" description="Disordered" evidence="1">
    <location>
        <begin position="176"/>
        <end position="231"/>
    </location>
</feature>
<keyword evidence="4" id="KW-1185">Reference proteome</keyword>
<dbReference type="GO" id="GO:0031593">
    <property type="term" value="F:polyubiquitin modification-dependent protein binding"/>
    <property type="evidence" value="ECO:0000318"/>
    <property type="project" value="GO_Central"/>
</dbReference>
<dbReference type="Gene3D" id="3.10.20.90">
    <property type="entry name" value="Phosphatidylinositol 3-kinase Catalytic Subunit, Chain A, domain 1"/>
    <property type="match status" value="1"/>
</dbReference>
<evidence type="ECO:0000259" key="2">
    <source>
        <dbReference type="PROSITE" id="PS50053"/>
    </source>
</evidence>
<dbReference type="HOGENOM" id="CLU_013651_0_0_1"/>
<dbReference type="Pfam" id="PF00240">
    <property type="entry name" value="ubiquitin"/>
    <property type="match status" value="1"/>
</dbReference>
<dbReference type="InterPro" id="IPR019956">
    <property type="entry name" value="Ubiquitin_dom"/>
</dbReference>
<feature type="compositionally biased region" description="Polar residues" evidence="1">
    <location>
        <begin position="689"/>
        <end position="704"/>
    </location>
</feature>
<dbReference type="GO" id="GO:0036503">
    <property type="term" value="P:ERAD pathway"/>
    <property type="evidence" value="ECO:0000318"/>
    <property type="project" value="GO_Central"/>
</dbReference>
<dbReference type="OrthoDB" id="267397at2759"/>
<dbReference type="PANTHER" id="PTHR15204">
    <property type="entry name" value="LARGE PROLINE-RICH PROTEIN BAG6"/>
    <property type="match status" value="1"/>
</dbReference>
<protein>
    <recommendedName>
        <fullName evidence="2">Ubiquitin-like domain-containing protein</fullName>
    </recommendedName>
</protein>
<dbReference type="Gramene" id="ERM96423">
    <property type="protein sequence ID" value="ERM96423"/>
    <property type="gene ID" value="AMTR_s00001p00246890"/>
</dbReference>
<feature type="compositionally biased region" description="Polar residues" evidence="1">
    <location>
        <begin position="559"/>
        <end position="614"/>
    </location>
</feature>
<dbReference type="FunFam" id="3.10.20.90:FF:000154">
    <property type="entry name" value="Large proline-rich protein BAG6"/>
    <property type="match status" value="1"/>
</dbReference>
<feature type="region of interest" description="Disordered" evidence="1">
    <location>
        <begin position="1"/>
        <end position="23"/>
    </location>
</feature>
<dbReference type="InterPro" id="IPR000626">
    <property type="entry name" value="Ubiquitin-like_dom"/>
</dbReference>
<evidence type="ECO:0000256" key="1">
    <source>
        <dbReference type="SAM" id="MobiDB-lite"/>
    </source>
</evidence>
<name>W1NLK9_AMBTC</name>
<dbReference type="PRINTS" id="PR00348">
    <property type="entry name" value="UBIQUITIN"/>
</dbReference>
<dbReference type="STRING" id="13333.W1NLK9"/>
<dbReference type="SUPFAM" id="SSF54236">
    <property type="entry name" value="Ubiquitin-like"/>
    <property type="match status" value="1"/>
</dbReference>
<gene>
    <name evidence="3" type="ORF">AMTR_s00001p00246890</name>
</gene>
<reference evidence="4" key="1">
    <citation type="journal article" date="2013" name="Science">
        <title>The Amborella genome and the evolution of flowering plants.</title>
        <authorList>
            <consortium name="Amborella Genome Project"/>
        </authorList>
    </citation>
    <scope>NUCLEOTIDE SEQUENCE [LARGE SCALE GENOMIC DNA]</scope>
</reference>
<accession>W1NLK9</accession>
<feature type="compositionally biased region" description="Polar residues" evidence="1">
    <location>
        <begin position="198"/>
        <end position="207"/>
    </location>
</feature>
<feature type="region of interest" description="Disordered" evidence="1">
    <location>
        <begin position="454"/>
        <end position="485"/>
    </location>
</feature>
<dbReference type="KEGG" id="atr:18424355"/>
<organism evidence="3 4">
    <name type="scientific">Amborella trichopoda</name>
    <dbReference type="NCBI Taxonomy" id="13333"/>
    <lineage>
        <taxon>Eukaryota</taxon>
        <taxon>Viridiplantae</taxon>
        <taxon>Streptophyta</taxon>
        <taxon>Embryophyta</taxon>
        <taxon>Tracheophyta</taxon>
        <taxon>Spermatophyta</taxon>
        <taxon>Magnoliopsida</taxon>
        <taxon>Amborellales</taxon>
        <taxon>Amborellaceae</taxon>
        <taxon>Amborella</taxon>
    </lineage>
</organism>
<dbReference type="GO" id="GO:0071818">
    <property type="term" value="C:BAT3 complex"/>
    <property type="evidence" value="ECO:0000318"/>
    <property type="project" value="GO_Central"/>
</dbReference>
<dbReference type="SMART" id="SM00213">
    <property type="entry name" value="UBQ"/>
    <property type="match status" value="1"/>
</dbReference>
<dbReference type="PANTHER" id="PTHR15204:SF5">
    <property type="entry name" value="LARGE PROLINE-RICH PROTEIN BAG6 ISOFORM X1"/>
    <property type="match status" value="1"/>
</dbReference>
<evidence type="ECO:0000313" key="3">
    <source>
        <dbReference type="EMBL" id="ERM96423.1"/>
    </source>
</evidence>
<feature type="region of interest" description="Disordered" evidence="1">
    <location>
        <begin position="646"/>
        <end position="704"/>
    </location>
</feature>
<proteinExistence type="predicted"/>
<sequence length="968" mass="100911">MADDKVNEDASSSQNASESSNSTIEVNIKTLDSQIYTFRVNKNITVYSFKEQIAGGIGVPAAQQRLIFRGRVIKDDHHLAEYNLEDGHTLHLVVRQPVQSQPSTGTASGSAGENAASRGTDAPAAFNNRAGQVSHSVVLETFNVADQGDVVPDVSRLLGAVLNSLGMENLIVNNNGAGNQASSTGSSDPSQAPRGAATNGTSGNTSGRSRESNQAHPAHTPPSFPFPSGYQYFQAPRPGAMAVPLQAMAIPDALTALSGFTSRMEQGFVLSGFSHQSSSPAPSSSAHSPPSSGNFSNSRGLPTPELLGAVIRQVQQLLSGRAGAALLHLASRLASEAAVNDPVVRNQIQAEAIQAGIYTHHLGALLLELGRTIMTLRMGQSPAEAVVNAGPAVYISPSGPNPIMVQPLPYQSTPFFGASSTAPLQATAGIQVSAAPGDIQRNINIHIHAGTSVSPRVSSFAPRANNGDVAHANERQSQEQTNSNQAGLHGAMHVLPMRTVVAAVPSRPPGEASGHILSVVLPLHARSQESNAGQPIPSQSPSLTVSSGAQVESHARNIDGNSQISQVPADSSRQGTSSVLLSASRSDVEGNQSQKDVSVNGTETVAEGYSTSTAVEEPQPQFDGSQPKRDDDGTSAFFLMQQTNSAKDAANNQGTATSSSTSTGPKAAPLGLGPGGLQPLPSKKRSKPAMQQQSKEVETSNANENQQSLISTGQSILQALATKGASNTSRAADASGPSMSRPSVIGGQAPGNAAFRVQGSGEQIDVASVMSDLIHSPAMENLLSRFSDQAGGVPVASLSNALEQLSQSPPMRNALNRIVQQVEDSSPDLTSMLSGLGSGRGMDLSGIFNQMMPVVAQALSKGSAQPVPSEGVDRELQTLSGELRNSATKSGQGSQISQVDLQQVVDKIERLDAAGDVFQTMVENTCHLSGLEIGPEDLFNEEGLAQEFMEMLYREIRRRHESESGGKS</sequence>
<dbReference type="InterPro" id="IPR029071">
    <property type="entry name" value="Ubiquitin-like_domsf"/>
</dbReference>
<feature type="compositionally biased region" description="Low complexity" evidence="1">
    <location>
        <begin position="10"/>
        <end position="22"/>
    </location>
</feature>
<feature type="compositionally biased region" description="Polar residues" evidence="1">
    <location>
        <begin position="528"/>
        <end position="550"/>
    </location>
</feature>
<dbReference type="EMBL" id="KI397142">
    <property type="protein sequence ID" value="ERM96423.1"/>
    <property type="molecule type" value="Genomic_DNA"/>
</dbReference>
<dbReference type="AlphaFoldDB" id="W1NLK9"/>
<dbReference type="Proteomes" id="UP000017836">
    <property type="component" value="Unassembled WGS sequence"/>
</dbReference>
<dbReference type="GO" id="GO:0051787">
    <property type="term" value="F:misfolded protein binding"/>
    <property type="evidence" value="ECO:0000318"/>
    <property type="project" value="GO_Central"/>
</dbReference>
<feature type="domain" description="Ubiquitin-like" evidence="2">
    <location>
        <begin position="24"/>
        <end position="97"/>
    </location>
</feature>
<feature type="compositionally biased region" description="Polar residues" evidence="1">
    <location>
        <begin position="176"/>
        <end position="190"/>
    </location>
</feature>
<dbReference type="eggNOG" id="KOG4248">
    <property type="taxonomic scope" value="Eukaryota"/>
</dbReference>
<feature type="compositionally biased region" description="Low complexity" evidence="1">
    <location>
        <begin position="273"/>
        <end position="296"/>
    </location>
</feature>
<feature type="region of interest" description="Disordered" evidence="1">
    <location>
        <begin position="722"/>
        <end position="746"/>
    </location>
</feature>